<dbReference type="AlphaFoldDB" id="A0A918W7W9"/>
<reference evidence="1" key="1">
    <citation type="journal article" date="2014" name="Int. J. Syst. Evol. Microbiol.">
        <title>Complete genome sequence of Corynebacterium casei LMG S-19264T (=DSM 44701T), isolated from a smear-ripened cheese.</title>
        <authorList>
            <consortium name="US DOE Joint Genome Institute (JGI-PGF)"/>
            <person name="Walter F."/>
            <person name="Albersmeier A."/>
            <person name="Kalinowski J."/>
            <person name="Ruckert C."/>
        </authorList>
    </citation>
    <scope>NUCLEOTIDE SEQUENCE</scope>
    <source>
        <strain evidence="1">KCTC 23077</strain>
    </source>
</reference>
<reference evidence="1" key="2">
    <citation type="submission" date="2020-09" db="EMBL/GenBank/DDBJ databases">
        <authorList>
            <person name="Sun Q."/>
            <person name="Kim S."/>
        </authorList>
    </citation>
    <scope>NUCLEOTIDE SEQUENCE</scope>
    <source>
        <strain evidence="1">KCTC 23077</strain>
    </source>
</reference>
<dbReference type="EMBL" id="BMYD01000001">
    <property type="protein sequence ID" value="GHA73997.1"/>
    <property type="molecule type" value="Genomic_DNA"/>
</dbReference>
<organism evidence="1 2">
    <name type="scientific">Cognatilysobacter bugurensis</name>
    <dbReference type="NCBI Taxonomy" id="543356"/>
    <lineage>
        <taxon>Bacteria</taxon>
        <taxon>Pseudomonadati</taxon>
        <taxon>Pseudomonadota</taxon>
        <taxon>Gammaproteobacteria</taxon>
        <taxon>Lysobacterales</taxon>
        <taxon>Lysobacteraceae</taxon>
        <taxon>Cognatilysobacter</taxon>
    </lineage>
</organism>
<name>A0A918W7W9_9GAMM</name>
<comment type="caution">
    <text evidence="1">The sequence shown here is derived from an EMBL/GenBank/DDBJ whole genome shotgun (WGS) entry which is preliminary data.</text>
</comment>
<evidence type="ECO:0008006" key="3">
    <source>
        <dbReference type="Google" id="ProtNLM"/>
    </source>
</evidence>
<evidence type="ECO:0000313" key="1">
    <source>
        <dbReference type="EMBL" id="GHA73997.1"/>
    </source>
</evidence>
<protein>
    <recommendedName>
        <fullName evidence="3">MmcB family DNA repair protein</fullName>
    </recommendedName>
</protein>
<dbReference type="Proteomes" id="UP000646426">
    <property type="component" value="Unassembled WGS sequence"/>
</dbReference>
<evidence type="ECO:0000313" key="2">
    <source>
        <dbReference type="Proteomes" id="UP000646426"/>
    </source>
</evidence>
<keyword evidence="2" id="KW-1185">Reference proteome</keyword>
<proteinExistence type="predicted"/>
<accession>A0A918W7W9</accession>
<gene>
    <name evidence="1" type="ORF">GCM10007067_08620</name>
</gene>
<sequence>MSDTVKITSHDLCVALKLEHPADEYVTVFEVREAAGSAMGSRADALVLSLWASRGLDITGFEFKCNRGDWLAELKNPEKADRIARYCDRWCLFAAPGVVREAELPIGWGLWELSANGTIRRRVAPALREAEAMPRAFVASLLRSRHRLDADDLAALNAKHREQWEREQRAREAESPATLDAATRRDLERLRTGLRKLDEIREATGIDLTTYTPSRQWIERMRLADSVALEHKLRLLRDLFGDHDLRKRIEQALQADAEDARRPGDRGPR</sequence>